<dbReference type="OrthoDB" id="7061431at2"/>
<sequence>MIKHLSDNNLHIWQLNTLEAPAYHDLLANLSHDEQQRAKRFIKPSDQQRFAAARCFLRYVLARYTDCSATELDFGYAEYGKPGLKHFPHIQFNLSHSHEQVILAITLEQQVGIDIEYQQQRINVLELAQRFFSAQEFAYIQGLSGTQQTAAFYQLWTAREAYLKATGEGIRALEHVTINYPEMSLSDARWHLDSLQNWHLIPIPVANQYFSTLAVNAKQQPEIRYYADPVFAPALAGMGHTFSTVIPDVAQ</sequence>
<dbReference type="GO" id="GO:0008897">
    <property type="term" value="F:holo-[acyl-carrier-protein] synthase activity"/>
    <property type="evidence" value="ECO:0007669"/>
    <property type="project" value="InterPro"/>
</dbReference>
<evidence type="ECO:0000259" key="4">
    <source>
        <dbReference type="Pfam" id="PF22624"/>
    </source>
</evidence>
<gene>
    <name evidence="5" type="primary">sfp</name>
    <name evidence="5" type="ORF">MBHS_02709</name>
</gene>
<proteinExistence type="inferred from homology"/>
<dbReference type="Pfam" id="PF01648">
    <property type="entry name" value="ACPS"/>
    <property type="match status" value="1"/>
</dbReference>
<organism evidence="5 6">
    <name type="scientific">Candidatus Venteria ishoeyi</name>
    <dbReference type="NCBI Taxonomy" id="1899563"/>
    <lineage>
        <taxon>Bacteria</taxon>
        <taxon>Pseudomonadati</taxon>
        <taxon>Pseudomonadota</taxon>
        <taxon>Gammaproteobacteria</taxon>
        <taxon>Thiotrichales</taxon>
        <taxon>Thiotrichaceae</taxon>
        <taxon>Venteria</taxon>
    </lineage>
</organism>
<dbReference type="InterPro" id="IPR037143">
    <property type="entry name" value="4-PPantetheinyl_Trfase_dom_sf"/>
</dbReference>
<dbReference type="AlphaFoldDB" id="A0A1H6FB26"/>
<name>A0A1H6FB26_9GAMM</name>
<dbReference type="PANTHER" id="PTHR12215">
    <property type="entry name" value="PHOSPHOPANTETHEINE TRANSFERASE"/>
    <property type="match status" value="1"/>
</dbReference>
<keyword evidence="2 5" id="KW-0808">Transferase</keyword>
<protein>
    <submittedName>
        <fullName evidence="5">4'-phosphopantetheinyl transferase sfp</fullName>
        <ecNumber evidence="5">2.7.8.-</ecNumber>
    </submittedName>
</protein>
<dbReference type="InterPro" id="IPR050559">
    <property type="entry name" value="P-Pant_transferase_sf"/>
</dbReference>
<dbReference type="SUPFAM" id="SSF56214">
    <property type="entry name" value="4'-phosphopantetheinyl transferase"/>
    <property type="match status" value="2"/>
</dbReference>
<dbReference type="PANTHER" id="PTHR12215:SF10">
    <property type="entry name" value="L-AMINOADIPATE-SEMIALDEHYDE DEHYDROGENASE-PHOSPHOPANTETHEINYL TRANSFERASE"/>
    <property type="match status" value="1"/>
</dbReference>
<dbReference type="RefSeq" id="WP_103920570.1">
    <property type="nucleotide sequence ID" value="NZ_FMSV02000509.1"/>
</dbReference>
<dbReference type="Proteomes" id="UP000236724">
    <property type="component" value="Unassembled WGS sequence"/>
</dbReference>
<dbReference type="GO" id="GO:0005829">
    <property type="term" value="C:cytosol"/>
    <property type="evidence" value="ECO:0007669"/>
    <property type="project" value="TreeGrafter"/>
</dbReference>
<dbReference type="Pfam" id="PF22624">
    <property type="entry name" value="AASDHPPT_N"/>
    <property type="match status" value="1"/>
</dbReference>
<evidence type="ECO:0000313" key="5">
    <source>
        <dbReference type="EMBL" id="SEH06843.1"/>
    </source>
</evidence>
<evidence type="ECO:0000259" key="3">
    <source>
        <dbReference type="Pfam" id="PF01648"/>
    </source>
</evidence>
<evidence type="ECO:0000313" key="6">
    <source>
        <dbReference type="Proteomes" id="UP000236724"/>
    </source>
</evidence>
<reference evidence="5 6" key="1">
    <citation type="submission" date="2016-10" db="EMBL/GenBank/DDBJ databases">
        <authorList>
            <person name="de Groot N.N."/>
        </authorList>
    </citation>
    <scope>NUCLEOTIDE SEQUENCE [LARGE SCALE GENOMIC DNA]</scope>
    <source>
        <strain evidence="5">MBHS1</strain>
    </source>
</reference>
<dbReference type="InterPro" id="IPR055066">
    <property type="entry name" value="AASDHPPT_N"/>
</dbReference>
<dbReference type="EMBL" id="FMSV02000509">
    <property type="protein sequence ID" value="SEH06843.1"/>
    <property type="molecule type" value="Genomic_DNA"/>
</dbReference>
<evidence type="ECO:0000256" key="1">
    <source>
        <dbReference type="ARBA" id="ARBA00010990"/>
    </source>
</evidence>
<keyword evidence="6" id="KW-1185">Reference proteome</keyword>
<dbReference type="GO" id="GO:0019878">
    <property type="term" value="P:lysine biosynthetic process via aminoadipic acid"/>
    <property type="evidence" value="ECO:0007669"/>
    <property type="project" value="TreeGrafter"/>
</dbReference>
<dbReference type="GO" id="GO:0000287">
    <property type="term" value="F:magnesium ion binding"/>
    <property type="evidence" value="ECO:0007669"/>
    <property type="project" value="InterPro"/>
</dbReference>
<dbReference type="Gene3D" id="3.90.470.20">
    <property type="entry name" value="4'-phosphopantetheinyl transferase domain"/>
    <property type="match status" value="2"/>
</dbReference>
<comment type="similarity">
    <text evidence="1">Belongs to the P-Pant transferase superfamily. Gsp/Sfp/HetI/AcpT family.</text>
</comment>
<dbReference type="EC" id="2.7.8.-" evidence="5"/>
<evidence type="ECO:0000256" key="2">
    <source>
        <dbReference type="ARBA" id="ARBA00022679"/>
    </source>
</evidence>
<feature type="domain" description="4'-phosphopantetheinyl transferase N-terminal" evidence="4">
    <location>
        <begin position="23"/>
        <end position="104"/>
    </location>
</feature>
<dbReference type="InterPro" id="IPR008278">
    <property type="entry name" value="4-PPantetheinyl_Trfase_dom"/>
</dbReference>
<accession>A0A1H6FB26</accession>
<feature type="domain" description="4'-phosphopantetheinyl transferase" evidence="3">
    <location>
        <begin position="110"/>
        <end position="177"/>
    </location>
</feature>